<accession>A0A1M5T9C3</accession>
<sequence>MNIDQFVQANIISCQSELVSLLTSPEAQEIRSRLTPCPLQDLLGQAEEISYPIADFDETAVQLGYDQQQDGTWSHTSNLSYATSQDVCTEHDAEPYYWEVFEFWQVTSYLAGQLTSRGEQVDLDFAGMQIWARTTTGQSIALDGVIQRIFKATGG</sequence>
<dbReference type="Proteomes" id="UP000190675">
    <property type="component" value="Chromosome I"/>
</dbReference>
<organism evidence="1 2">
    <name type="scientific">Bradyrhizobium erythrophlei</name>
    <dbReference type="NCBI Taxonomy" id="1437360"/>
    <lineage>
        <taxon>Bacteria</taxon>
        <taxon>Pseudomonadati</taxon>
        <taxon>Pseudomonadota</taxon>
        <taxon>Alphaproteobacteria</taxon>
        <taxon>Hyphomicrobiales</taxon>
        <taxon>Nitrobacteraceae</taxon>
        <taxon>Bradyrhizobium</taxon>
    </lineage>
</organism>
<evidence type="ECO:0000313" key="2">
    <source>
        <dbReference type="Proteomes" id="UP000190675"/>
    </source>
</evidence>
<reference evidence="1 2" key="1">
    <citation type="submission" date="2016-11" db="EMBL/GenBank/DDBJ databases">
        <authorList>
            <person name="Jaros S."/>
            <person name="Januszkiewicz K."/>
            <person name="Wedrychowicz H."/>
        </authorList>
    </citation>
    <scope>NUCLEOTIDE SEQUENCE [LARGE SCALE GENOMIC DNA]</scope>
    <source>
        <strain evidence="1 2">GAS242</strain>
    </source>
</reference>
<dbReference type="AlphaFoldDB" id="A0A1M5T9C3"/>
<name>A0A1M5T9C3_9BRAD</name>
<dbReference type="OrthoDB" id="8452116at2"/>
<evidence type="ECO:0000313" key="1">
    <source>
        <dbReference type="EMBL" id="SHH47312.1"/>
    </source>
</evidence>
<gene>
    <name evidence="1" type="ORF">SAMN05444169_7627</name>
</gene>
<dbReference type="RefSeq" id="WP_079570792.1">
    <property type="nucleotide sequence ID" value="NZ_LT670818.1"/>
</dbReference>
<protein>
    <submittedName>
        <fullName evidence="1">Uncharacterized protein</fullName>
    </submittedName>
</protein>
<proteinExistence type="predicted"/>
<dbReference type="EMBL" id="LT670818">
    <property type="protein sequence ID" value="SHH47312.1"/>
    <property type="molecule type" value="Genomic_DNA"/>
</dbReference>